<dbReference type="PANTHER" id="PTHR30055:SF241">
    <property type="entry name" value="TRANSCRIPTIONAL REGULATORY PROTEIN"/>
    <property type="match status" value="1"/>
</dbReference>
<dbReference type="InterPro" id="IPR039538">
    <property type="entry name" value="BetI_C"/>
</dbReference>
<proteinExistence type="predicted"/>
<dbReference type="Gene3D" id="1.10.357.10">
    <property type="entry name" value="Tetracycline Repressor, domain 2"/>
    <property type="match status" value="1"/>
</dbReference>
<keyword evidence="1" id="KW-0678">Repressor</keyword>
<evidence type="ECO:0000313" key="8">
    <source>
        <dbReference type="Proteomes" id="UP000198741"/>
    </source>
</evidence>
<accession>A0A1H0KEJ7</accession>
<reference evidence="7 8" key="1">
    <citation type="submission" date="2016-10" db="EMBL/GenBank/DDBJ databases">
        <authorList>
            <person name="de Groot N.N."/>
        </authorList>
    </citation>
    <scope>NUCLEOTIDE SEQUENCE [LARGE SCALE GENOMIC DNA]</scope>
    <source>
        <strain evidence="8">P4-7,KCTC 19426,CECT 7604</strain>
    </source>
</reference>
<keyword evidence="2" id="KW-0805">Transcription regulation</keyword>
<dbReference type="PRINTS" id="PR00455">
    <property type="entry name" value="HTHTETR"/>
</dbReference>
<dbReference type="OrthoDB" id="7252896at2"/>
<dbReference type="Proteomes" id="UP000198741">
    <property type="component" value="Chromosome I"/>
</dbReference>
<dbReference type="AlphaFoldDB" id="A0A1H0KEJ7"/>
<feature type="domain" description="HTH tetR-type" evidence="6">
    <location>
        <begin position="15"/>
        <end position="75"/>
    </location>
</feature>
<protein>
    <submittedName>
        <fullName evidence="7">DNA-binding transcriptional regulator, AcrR family</fullName>
    </submittedName>
</protein>
<dbReference type="InterPro" id="IPR036271">
    <property type="entry name" value="Tet_transcr_reg_TetR-rel_C_sf"/>
</dbReference>
<dbReference type="InterPro" id="IPR001647">
    <property type="entry name" value="HTH_TetR"/>
</dbReference>
<feature type="DNA-binding region" description="H-T-H motif" evidence="5">
    <location>
        <begin position="38"/>
        <end position="57"/>
    </location>
</feature>
<dbReference type="InterPro" id="IPR009057">
    <property type="entry name" value="Homeodomain-like_sf"/>
</dbReference>
<dbReference type="GO" id="GO:0000976">
    <property type="term" value="F:transcription cis-regulatory region binding"/>
    <property type="evidence" value="ECO:0007669"/>
    <property type="project" value="TreeGrafter"/>
</dbReference>
<dbReference type="Pfam" id="PF13977">
    <property type="entry name" value="TetR_C_6"/>
    <property type="match status" value="1"/>
</dbReference>
<dbReference type="Pfam" id="PF00440">
    <property type="entry name" value="TetR_N"/>
    <property type="match status" value="1"/>
</dbReference>
<evidence type="ECO:0000259" key="6">
    <source>
        <dbReference type="PROSITE" id="PS50977"/>
    </source>
</evidence>
<evidence type="ECO:0000256" key="4">
    <source>
        <dbReference type="ARBA" id="ARBA00023163"/>
    </source>
</evidence>
<gene>
    <name evidence="7" type="ORF">SAMN04515671_1273</name>
</gene>
<dbReference type="PROSITE" id="PS50977">
    <property type="entry name" value="HTH_TETR_2"/>
    <property type="match status" value="1"/>
</dbReference>
<keyword evidence="3 5" id="KW-0238">DNA-binding</keyword>
<dbReference type="EMBL" id="LT629710">
    <property type="protein sequence ID" value="SDO54240.1"/>
    <property type="molecule type" value="Genomic_DNA"/>
</dbReference>
<dbReference type="RefSeq" id="WP_090475178.1">
    <property type="nucleotide sequence ID" value="NZ_LT629710.1"/>
</dbReference>
<keyword evidence="8" id="KW-1185">Reference proteome</keyword>
<evidence type="ECO:0000256" key="5">
    <source>
        <dbReference type="PROSITE-ProRule" id="PRU00335"/>
    </source>
</evidence>
<evidence type="ECO:0000313" key="7">
    <source>
        <dbReference type="EMBL" id="SDO54240.1"/>
    </source>
</evidence>
<evidence type="ECO:0000256" key="1">
    <source>
        <dbReference type="ARBA" id="ARBA00022491"/>
    </source>
</evidence>
<dbReference type="PANTHER" id="PTHR30055">
    <property type="entry name" value="HTH-TYPE TRANSCRIPTIONAL REGULATOR RUTR"/>
    <property type="match status" value="1"/>
</dbReference>
<evidence type="ECO:0000256" key="2">
    <source>
        <dbReference type="ARBA" id="ARBA00023015"/>
    </source>
</evidence>
<dbReference type="GO" id="GO:0003700">
    <property type="term" value="F:DNA-binding transcription factor activity"/>
    <property type="evidence" value="ECO:0007669"/>
    <property type="project" value="TreeGrafter"/>
</dbReference>
<sequence>MPASSPVPKVTKRRAETRARLLAAAADTFAELGFGRSTVEDVCERAGYSRGAFYSNFSSLDELFFVMYEQRSIEVVDRASTAVDEALRAAAGAPLSVGEVMDRVLAALPVSRDSELLKLEFFAHAVRHPEVAAALVEQRRRLREELLPVLRIGLAAAGLDPDAVDLDDVARVVLALQDGLYFQELLEPGDARLETLRHHALTTALTRAATTS</sequence>
<name>A0A1H0KEJ7_9ACTN</name>
<keyword evidence="4" id="KW-0804">Transcription</keyword>
<dbReference type="InterPro" id="IPR050109">
    <property type="entry name" value="HTH-type_TetR-like_transc_reg"/>
</dbReference>
<dbReference type="SUPFAM" id="SSF48498">
    <property type="entry name" value="Tetracyclin repressor-like, C-terminal domain"/>
    <property type="match status" value="1"/>
</dbReference>
<dbReference type="SUPFAM" id="SSF46689">
    <property type="entry name" value="Homeodomain-like"/>
    <property type="match status" value="1"/>
</dbReference>
<evidence type="ECO:0000256" key="3">
    <source>
        <dbReference type="ARBA" id="ARBA00023125"/>
    </source>
</evidence>
<dbReference type="STRING" id="1090615.SAMN04515671_1273"/>
<organism evidence="7 8">
    <name type="scientific">Nakamurella panacisegetis</name>
    <dbReference type="NCBI Taxonomy" id="1090615"/>
    <lineage>
        <taxon>Bacteria</taxon>
        <taxon>Bacillati</taxon>
        <taxon>Actinomycetota</taxon>
        <taxon>Actinomycetes</taxon>
        <taxon>Nakamurellales</taxon>
        <taxon>Nakamurellaceae</taxon>
        <taxon>Nakamurella</taxon>
    </lineage>
</organism>